<accession>A0AAU9D6V6</accession>
<dbReference type="PANTHER" id="PTHR30595">
    <property type="entry name" value="GLPR-RELATED TRANSCRIPTIONAL REPRESSOR"/>
    <property type="match status" value="1"/>
</dbReference>
<dbReference type="Pfam" id="PF04326">
    <property type="entry name" value="SLFN_AlbA_2"/>
    <property type="match status" value="1"/>
</dbReference>
<dbReference type="Gene3D" id="3.30.565.60">
    <property type="match status" value="1"/>
</dbReference>
<dbReference type="InterPro" id="IPR038461">
    <property type="entry name" value="Schlafen_AlbA_2_dom_sf"/>
</dbReference>
<keyword evidence="2" id="KW-0378">Hydrolase</keyword>
<evidence type="ECO:0000259" key="1">
    <source>
        <dbReference type="Pfam" id="PF04326"/>
    </source>
</evidence>
<dbReference type="PANTHER" id="PTHR30595:SF6">
    <property type="entry name" value="SCHLAFEN ALBA-2 DOMAIN-CONTAINING PROTEIN"/>
    <property type="match status" value="1"/>
</dbReference>
<dbReference type="Pfam" id="PF13749">
    <property type="entry name" value="HATPase_c_4"/>
    <property type="match status" value="1"/>
</dbReference>
<reference evidence="2 3" key="1">
    <citation type="journal article" date="2023" name="Microbiol. Spectr.">
        <title>Symbiosis of Carpenter Bees with Uncharacterized Lactic Acid Bacteria Showing NAD Auxotrophy.</title>
        <authorList>
            <person name="Kawasaki S."/>
            <person name="Ozawa K."/>
            <person name="Mori T."/>
            <person name="Yamamoto A."/>
            <person name="Ito M."/>
            <person name="Ohkuma M."/>
            <person name="Sakamoto M."/>
            <person name="Matsutani M."/>
        </authorList>
    </citation>
    <scope>NUCLEOTIDE SEQUENCE [LARGE SCALE GENOMIC DNA]</scope>
    <source>
        <strain evidence="2 3">XA3</strain>
    </source>
</reference>
<keyword evidence="2" id="KW-0347">Helicase</keyword>
<protein>
    <submittedName>
        <fullName evidence="2">ATP-dependent DNA helicase RecG</fullName>
    </submittedName>
</protein>
<name>A0AAU9D6V6_9LACO</name>
<dbReference type="Gene3D" id="3.30.950.30">
    <property type="entry name" value="Schlafen, AAA domain"/>
    <property type="match status" value="1"/>
</dbReference>
<keyword evidence="2" id="KW-0547">Nucleotide-binding</keyword>
<proteinExistence type="predicted"/>
<dbReference type="Proteomes" id="UP001321861">
    <property type="component" value="Chromosome"/>
</dbReference>
<keyword evidence="3" id="KW-1185">Reference proteome</keyword>
<dbReference type="AlphaFoldDB" id="A0AAU9D6V6"/>
<evidence type="ECO:0000313" key="2">
    <source>
        <dbReference type="EMBL" id="BDR59589.1"/>
    </source>
</evidence>
<organism evidence="2 3">
    <name type="scientific">Xylocopilactobacillus apicola</name>
    <dbReference type="NCBI Taxonomy" id="2932184"/>
    <lineage>
        <taxon>Bacteria</taxon>
        <taxon>Bacillati</taxon>
        <taxon>Bacillota</taxon>
        <taxon>Bacilli</taxon>
        <taxon>Lactobacillales</taxon>
        <taxon>Lactobacillaceae</taxon>
        <taxon>Xylocopilactobacillus</taxon>
    </lineage>
</organism>
<dbReference type="GO" id="GO:0004386">
    <property type="term" value="F:helicase activity"/>
    <property type="evidence" value="ECO:0007669"/>
    <property type="project" value="UniProtKB-KW"/>
</dbReference>
<keyword evidence="2" id="KW-0067">ATP-binding</keyword>
<dbReference type="InterPro" id="IPR007421">
    <property type="entry name" value="Schlafen_AlbA_2_dom"/>
</dbReference>
<dbReference type="InterPro" id="IPR038475">
    <property type="entry name" value="RecG_C_sf"/>
</dbReference>
<dbReference type="InterPro" id="IPR036388">
    <property type="entry name" value="WH-like_DNA-bd_sf"/>
</dbReference>
<dbReference type="RefSeq" id="WP_317635377.1">
    <property type="nucleotide sequence ID" value="NZ_AP026802.1"/>
</dbReference>
<gene>
    <name evidence="2" type="ORF">XA3_20300</name>
</gene>
<feature type="domain" description="Schlafen AlbA-2" evidence="1">
    <location>
        <begin position="16"/>
        <end position="132"/>
    </location>
</feature>
<evidence type="ECO:0000313" key="3">
    <source>
        <dbReference type="Proteomes" id="UP001321861"/>
    </source>
</evidence>
<dbReference type="EMBL" id="AP026802">
    <property type="protein sequence ID" value="BDR59589.1"/>
    <property type="molecule type" value="Genomic_DNA"/>
</dbReference>
<sequence length="483" mass="55191">MTNSKVIGDELLTKAEGTTFDRKSSAYDINKLVNILIAFANADGGIVAVGIKDKTFEGINKLSDKKINDFLQMGLQLVKPKLEIESEFKDVINNQGHPDRVLLLEVNPSSNKIYSNMKDEVYVRVGDETHKLSFEERKHLEYTKGIRAYESQIVKEAILEDLDLDVVEEYKQKYGFTGNNLWDLLFPKGLAKRDNTTPTKYRLTVAGILLLAKTPTTFVPGARIRFIRYEGKEEETGTEMNIVKQALFEGPLPKLLEMVSRELESQLRTFVSLDLKTGKFMEIPEYPKGAWLEGLVNAVTHRSYNYTGDDIRIIMFDDHLKIHSPGPLPPIVSVDNIRNMHYSRNPYIARALTDFSWVREFGEGVDRIYNDMGKFFLDDPIYKVDQNAVDLILENNIVMRSFRKNDALEAKVGKIWTDLNYVEQKALQIAYEKGKLRTSELEKEADVSNYSARKALKKLMGLNILTKISTSRTSPSQYYKLVK</sequence>
<dbReference type="KEGG" id="xap:XA3_20300"/>
<dbReference type="Gene3D" id="1.10.10.10">
    <property type="entry name" value="Winged helix-like DNA-binding domain superfamily/Winged helix DNA-binding domain"/>
    <property type="match status" value="1"/>
</dbReference>